<dbReference type="InterPro" id="IPR001138">
    <property type="entry name" value="Zn2Cys6_DnaBD"/>
</dbReference>
<feature type="domain" description="Zn(2)-C6 fungal-type" evidence="3">
    <location>
        <begin position="37"/>
        <end position="67"/>
    </location>
</feature>
<feature type="region of interest" description="Disordered" evidence="2">
    <location>
        <begin position="77"/>
        <end position="168"/>
    </location>
</feature>
<feature type="compositionally biased region" description="Low complexity" evidence="2">
    <location>
        <begin position="96"/>
        <end position="110"/>
    </location>
</feature>
<dbReference type="CDD" id="cd00067">
    <property type="entry name" value="GAL4"/>
    <property type="match status" value="1"/>
</dbReference>
<keyword evidence="5" id="KW-1185">Reference proteome</keyword>
<feature type="compositionally biased region" description="Pro residues" evidence="2">
    <location>
        <begin position="153"/>
        <end position="163"/>
    </location>
</feature>
<dbReference type="SUPFAM" id="SSF57701">
    <property type="entry name" value="Zn2/Cys6 DNA-binding domain"/>
    <property type="match status" value="1"/>
</dbReference>
<comment type="caution">
    <text evidence="4">The sequence shown here is derived from an EMBL/GenBank/DDBJ whole genome shotgun (WGS) entry which is preliminary data.</text>
</comment>
<keyword evidence="1" id="KW-0539">Nucleus</keyword>
<dbReference type="EMBL" id="JAGTJR010000048">
    <property type="protein sequence ID" value="KAH7028653.1"/>
    <property type="molecule type" value="Genomic_DNA"/>
</dbReference>
<evidence type="ECO:0000313" key="4">
    <source>
        <dbReference type="EMBL" id="KAH7028653.1"/>
    </source>
</evidence>
<accession>A0ABQ8FVC0</accession>
<dbReference type="Pfam" id="PF00172">
    <property type="entry name" value="Zn_clus"/>
    <property type="match status" value="1"/>
</dbReference>
<evidence type="ECO:0000313" key="5">
    <source>
        <dbReference type="Proteomes" id="UP000774617"/>
    </source>
</evidence>
<feature type="compositionally biased region" description="Low complexity" evidence="2">
    <location>
        <begin position="242"/>
        <end position="254"/>
    </location>
</feature>
<evidence type="ECO:0000259" key="3">
    <source>
        <dbReference type="PROSITE" id="PS50048"/>
    </source>
</evidence>
<name>A0ABQ8FVC0_9PEZI</name>
<evidence type="ECO:0000256" key="2">
    <source>
        <dbReference type="SAM" id="MobiDB-lite"/>
    </source>
</evidence>
<dbReference type="SMART" id="SM00066">
    <property type="entry name" value="GAL4"/>
    <property type="match status" value="1"/>
</dbReference>
<feature type="region of interest" description="Disordered" evidence="2">
    <location>
        <begin position="215"/>
        <end position="259"/>
    </location>
</feature>
<dbReference type="PROSITE" id="PS00463">
    <property type="entry name" value="ZN2_CY6_FUNGAL_1"/>
    <property type="match status" value="1"/>
</dbReference>
<gene>
    <name evidence="4" type="ORF">B0J12DRAFT_327943</name>
</gene>
<feature type="compositionally biased region" description="Polar residues" evidence="2">
    <location>
        <begin position="215"/>
        <end position="227"/>
    </location>
</feature>
<dbReference type="Gene3D" id="4.10.240.10">
    <property type="entry name" value="Zn(2)-C6 fungal-type DNA-binding domain"/>
    <property type="match status" value="1"/>
</dbReference>
<reference evidence="4 5" key="1">
    <citation type="journal article" date="2021" name="Nat. Commun.">
        <title>Genetic determinants of endophytism in the Arabidopsis root mycobiome.</title>
        <authorList>
            <person name="Mesny F."/>
            <person name="Miyauchi S."/>
            <person name="Thiergart T."/>
            <person name="Pickel B."/>
            <person name="Atanasova L."/>
            <person name="Karlsson M."/>
            <person name="Huettel B."/>
            <person name="Barry K.W."/>
            <person name="Haridas S."/>
            <person name="Chen C."/>
            <person name="Bauer D."/>
            <person name="Andreopoulos W."/>
            <person name="Pangilinan J."/>
            <person name="LaButti K."/>
            <person name="Riley R."/>
            <person name="Lipzen A."/>
            <person name="Clum A."/>
            <person name="Drula E."/>
            <person name="Henrissat B."/>
            <person name="Kohler A."/>
            <person name="Grigoriev I.V."/>
            <person name="Martin F.M."/>
            <person name="Hacquard S."/>
        </authorList>
    </citation>
    <scope>NUCLEOTIDE SEQUENCE [LARGE SCALE GENOMIC DNA]</scope>
    <source>
        <strain evidence="4 5">MPI-SDFR-AT-0080</strain>
    </source>
</reference>
<dbReference type="Proteomes" id="UP000774617">
    <property type="component" value="Unassembled WGS sequence"/>
</dbReference>
<proteinExistence type="predicted"/>
<dbReference type="InterPro" id="IPR036864">
    <property type="entry name" value="Zn2-C6_fun-type_DNA-bd_sf"/>
</dbReference>
<organism evidence="4 5">
    <name type="scientific">Macrophomina phaseolina</name>
    <dbReference type="NCBI Taxonomy" id="35725"/>
    <lineage>
        <taxon>Eukaryota</taxon>
        <taxon>Fungi</taxon>
        <taxon>Dikarya</taxon>
        <taxon>Ascomycota</taxon>
        <taxon>Pezizomycotina</taxon>
        <taxon>Dothideomycetes</taxon>
        <taxon>Dothideomycetes incertae sedis</taxon>
        <taxon>Botryosphaeriales</taxon>
        <taxon>Botryosphaeriaceae</taxon>
        <taxon>Macrophomina</taxon>
    </lineage>
</organism>
<feature type="compositionally biased region" description="Pro residues" evidence="2">
    <location>
        <begin position="111"/>
        <end position="121"/>
    </location>
</feature>
<sequence>MFSVFTCSAGENQQPSLTCIEETSNHQPPRKTRNHLACQACRSRKLKCSGETGGCSRCSSKGVECVYVAQRASPRRRLMSPGSFSSPNCKRTTQTSSPLPSSSSLSSRTTPVPPPPPPSPPSHRDSPSAGEDGSRTPISFAYTPPGDEEETEPPPMTTLPPGDPTVDADLRDFLLGLDPLLPSEAVCQDDTFSPTAFEHEMDWVNTFDPPAISATFTNPPTYNSTVRDSLAGPSRSTHSLIPSHTSPSRSSSRTPSPPPNARCCSCIERSLAALDKLFSCPRKQSAQREAVEHTLSVLNHFTSHAWSVLDCDFCPQSRASMTLLVALAEKTHARFQQLAQSLARGIKRLGAAAGGPGGLQDGQSYAHEGLSVMSFRALLALKRFAAVQRQVMRCMAESPALFHHLACCSAMEPGIGDLLKQLKRAAEVD</sequence>
<protein>
    <recommendedName>
        <fullName evidence="3">Zn(2)-C6 fungal-type domain-containing protein</fullName>
    </recommendedName>
</protein>
<feature type="compositionally biased region" description="Polar residues" evidence="2">
    <location>
        <begin position="82"/>
        <end position="95"/>
    </location>
</feature>
<dbReference type="PROSITE" id="PS50048">
    <property type="entry name" value="ZN2_CY6_FUNGAL_2"/>
    <property type="match status" value="1"/>
</dbReference>
<evidence type="ECO:0000256" key="1">
    <source>
        <dbReference type="ARBA" id="ARBA00023242"/>
    </source>
</evidence>